<reference evidence="1 2" key="1">
    <citation type="journal article" date="2014" name="World J. Microbiol. Biotechnol.">
        <title>Biodiversity and physiological characteristics of Antarctic and Arctic lichens-associated bacteria.</title>
        <authorList>
            <person name="Lee Y.M."/>
            <person name="Kim E.H."/>
            <person name="Lee H.K."/>
            <person name="Hong S.G."/>
        </authorList>
    </citation>
    <scope>NUCLEOTIDE SEQUENCE [LARGE SCALE GENOMIC DNA]</scope>
    <source>
        <strain evidence="1 2">PAMC 26569</strain>
    </source>
</reference>
<dbReference type="Proteomes" id="UP000500767">
    <property type="component" value="Chromosome"/>
</dbReference>
<protein>
    <submittedName>
        <fullName evidence="1">Uncharacterized protein</fullName>
    </submittedName>
</protein>
<name>A0A6M8HRC5_9PROT</name>
<dbReference type="KEGG" id="lck:HN018_13110"/>
<accession>A0A6M8HRC5</accession>
<organism evidence="1 2">
    <name type="scientific">Lichenicola cladoniae</name>
    <dbReference type="NCBI Taxonomy" id="1484109"/>
    <lineage>
        <taxon>Bacteria</taxon>
        <taxon>Pseudomonadati</taxon>
        <taxon>Pseudomonadota</taxon>
        <taxon>Alphaproteobacteria</taxon>
        <taxon>Acetobacterales</taxon>
        <taxon>Acetobacteraceae</taxon>
        <taxon>Lichenicola</taxon>
    </lineage>
</organism>
<evidence type="ECO:0000313" key="2">
    <source>
        <dbReference type="Proteomes" id="UP000500767"/>
    </source>
</evidence>
<gene>
    <name evidence="1" type="ORF">HN018_13110</name>
</gene>
<dbReference type="AlphaFoldDB" id="A0A6M8HRC5"/>
<sequence length="118" mass="13116">MRRLIPDYDENHPDLNSYDDAAVAAEEVRRAMPGIGFASMSKRYNAFVAVCRHLDSMIEKGELTADGAQLAIVILRVASKPFVKAAVAFDIYGPRLRFATRADLPRTAQSYMADVPLR</sequence>
<evidence type="ECO:0000313" key="1">
    <source>
        <dbReference type="EMBL" id="QKE90850.1"/>
    </source>
</evidence>
<dbReference type="RefSeq" id="WP_171836269.1">
    <property type="nucleotide sequence ID" value="NZ_CP053708.1"/>
</dbReference>
<keyword evidence="2" id="KW-1185">Reference proteome</keyword>
<dbReference type="EMBL" id="CP053708">
    <property type="protein sequence ID" value="QKE90850.1"/>
    <property type="molecule type" value="Genomic_DNA"/>
</dbReference>
<proteinExistence type="predicted"/>